<dbReference type="OrthoDB" id="308383at2759"/>
<feature type="domain" description="Thiamine pyrophosphate enzyme N-terminal TPP-binding" evidence="16">
    <location>
        <begin position="6"/>
        <end position="112"/>
    </location>
</feature>
<keyword evidence="10" id="KW-0456">Lyase</keyword>
<evidence type="ECO:0000256" key="4">
    <source>
        <dbReference type="ARBA" id="ARBA00013202"/>
    </source>
</evidence>
<dbReference type="Gene3D" id="3.40.50.970">
    <property type="match status" value="2"/>
</dbReference>
<keyword evidence="9 12" id="KW-0786">Thiamine pyrophosphate</keyword>
<evidence type="ECO:0000256" key="13">
    <source>
        <dbReference type="SAM" id="MobiDB-lite"/>
    </source>
</evidence>
<keyword evidence="8 11" id="KW-0460">Magnesium</keyword>
<dbReference type="Pfam" id="PF00205">
    <property type="entry name" value="TPP_enzyme_M"/>
    <property type="match status" value="1"/>
</dbReference>
<dbReference type="PANTHER" id="PTHR43452">
    <property type="entry name" value="PYRUVATE DECARBOXYLASE"/>
    <property type="match status" value="1"/>
</dbReference>
<keyword evidence="6 11" id="KW-0479">Metal-binding</keyword>
<feature type="domain" description="Thiamine pyrophosphate enzyme TPP-binding" evidence="15">
    <location>
        <begin position="405"/>
        <end position="514"/>
    </location>
</feature>
<feature type="binding site" evidence="11">
    <location>
        <position position="481"/>
    </location>
    <ligand>
        <name>Mg(2+)</name>
        <dbReference type="ChEBI" id="CHEBI:18420"/>
    </ligand>
</feature>
<dbReference type="GO" id="GO:0030976">
    <property type="term" value="F:thiamine pyrophosphate binding"/>
    <property type="evidence" value="ECO:0007669"/>
    <property type="project" value="InterPro"/>
</dbReference>
<evidence type="ECO:0000259" key="14">
    <source>
        <dbReference type="Pfam" id="PF00205"/>
    </source>
</evidence>
<dbReference type="GO" id="GO:0000949">
    <property type="term" value="P:aromatic amino acid family catabolic process to alcohol via Ehrlich pathway"/>
    <property type="evidence" value="ECO:0007669"/>
    <property type="project" value="TreeGrafter"/>
</dbReference>
<sequence>MADEVTLAQYLFLRLHQLGVRSVHGVPGDYNLVALDYVEPSGLHWVGNANELNAGYAADGYARIKGMSALMTAFGVGELSALNAIGGAYAEKAPVVHIVGVPSTASQDQGLFLHHSFGDGNFRLNAEIYARFTCAQANLRNVETAPALIDETLRQCLLQSKPVYIELPTDLVKARIPTAKLEKAIDLSVPPNDTVIENAAIEDILRRLYAAKQPFIIVDGFAPRYGISSEADELVRVTGFPTSTTPFGKGVINETYPNFHGIFAGAAGKEIYMPWVNSCDLIVRIAPLNADTNTYGFTTLTNRNVTIEVDHNGVEVCGALYRKLNIKTLLRKLLDRLDTSRLPQLSPYPDLGDPKRLLDQLAEPARDAFIDQETFWQRISKFFRSGDIIMTETGTSSSGGRDFVLPPQTTVINSALWLSIGYMLGACSGAALAQREMISAKSRPNGRTILFEGDGSLQMSVQAIGDIIRNRLDVTIFVINNDGYTIERYINGMHAGYNWVQPWRYLESARYFGAPENDPEYPVFNKRVENWGELMDVMQDEQLKAGKGFNMVEVVMDKEDAPSSLKNLVRMAAKRNEGGSETSPAHQELEQRVMATS</sequence>
<comment type="caution">
    <text evidence="17">The sequence shown here is derived from an EMBL/GenBank/DDBJ whole genome shotgun (WGS) entry which is preliminary data.</text>
</comment>
<evidence type="ECO:0000256" key="12">
    <source>
        <dbReference type="RuleBase" id="RU362132"/>
    </source>
</evidence>
<dbReference type="GO" id="GO:0004737">
    <property type="term" value="F:pyruvate decarboxylase activity"/>
    <property type="evidence" value="ECO:0007669"/>
    <property type="project" value="UniProtKB-EC"/>
</dbReference>
<dbReference type="Gene3D" id="3.40.50.1220">
    <property type="entry name" value="TPP-binding domain"/>
    <property type="match status" value="1"/>
</dbReference>
<evidence type="ECO:0000256" key="7">
    <source>
        <dbReference type="ARBA" id="ARBA00022793"/>
    </source>
</evidence>
<keyword evidence="18" id="KW-1185">Reference proteome</keyword>
<dbReference type="GO" id="GO:0005634">
    <property type="term" value="C:nucleus"/>
    <property type="evidence" value="ECO:0007669"/>
    <property type="project" value="TreeGrafter"/>
</dbReference>
<feature type="binding site" evidence="11">
    <location>
        <position position="483"/>
    </location>
    <ligand>
        <name>Mg(2+)</name>
        <dbReference type="ChEBI" id="CHEBI:18420"/>
    </ligand>
</feature>
<evidence type="ECO:0000256" key="9">
    <source>
        <dbReference type="ARBA" id="ARBA00023052"/>
    </source>
</evidence>
<dbReference type="GO" id="GO:0005829">
    <property type="term" value="C:cytosol"/>
    <property type="evidence" value="ECO:0007669"/>
    <property type="project" value="TreeGrafter"/>
</dbReference>
<comment type="catalytic activity">
    <reaction evidence="1">
        <text>a 2-oxocarboxylate + H(+) = an aldehyde + CO2</text>
        <dbReference type="Rhea" id="RHEA:11628"/>
        <dbReference type="ChEBI" id="CHEBI:15378"/>
        <dbReference type="ChEBI" id="CHEBI:16526"/>
        <dbReference type="ChEBI" id="CHEBI:17478"/>
        <dbReference type="ChEBI" id="CHEBI:35179"/>
        <dbReference type="EC" id="4.1.1.1"/>
    </reaction>
</comment>
<dbReference type="EC" id="4.1.1.1" evidence="4"/>
<evidence type="ECO:0000256" key="3">
    <source>
        <dbReference type="ARBA" id="ARBA00007812"/>
    </source>
</evidence>
<evidence type="ECO:0000259" key="15">
    <source>
        <dbReference type="Pfam" id="PF02775"/>
    </source>
</evidence>
<feature type="region of interest" description="Disordered" evidence="13">
    <location>
        <begin position="574"/>
        <end position="597"/>
    </location>
</feature>
<dbReference type="PIRSF" id="PIRSF036565">
    <property type="entry name" value="Pyruvt_ip_decrb"/>
    <property type="match status" value="1"/>
</dbReference>
<dbReference type="InterPro" id="IPR047213">
    <property type="entry name" value="TPP_PYR_PDC_IPDC-like"/>
</dbReference>
<dbReference type="EMBL" id="CAJVPG010000277">
    <property type="protein sequence ID" value="CAG8387524.1"/>
    <property type="molecule type" value="Genomic_DNA"/>
</dbReference>
<evidence type="ECO:0000256" key="5">
    <source>
        <dbReference type="ARBA" id="ARBA00014422"/>
    </source>
</evidence>
<dbReference type="InterPro" id="IPR012000">
    <property type="entry name" value="Thiamin_PyroP_enz_cen_dom"/>
</dbReference>
<feature type="domain" description="Thiamine pyrophosphate enzyme central" evidence="14">
    <location>
        <begin position="201"/>
        <end position="331"/>
    </location>
</feature>
<evidence type="ECO:0000256" key="6">
    <source>
        <dbReference type="ARBA" id="ARBA00022723"/>
    </source>
</evidence>
<dbReference type="InterPro" id="IPR012110">
    <property type="entry name" value="PDC/IPDC-like"/>
</dbReference>
<protein>
    <recommendedName>
        <fullName evidence="5">Pyruvate decarboxylase</fullName>
        <ecNumber evidence="4">4.1.1.1</ecNumber>
    </recommendedName>
</protein>
<name>A0A9W4JF56_9EURO</name>
<dbReference type="SUPFAM" id="SSF52518">
    <property type="entry name" value="Thiamin diphosphate-binding fold (THDP-binding)"/>
    <property type="match status" value="2"/>
</dbReference>
<evidence type="ECO:0000256" key="2">
    <source>
        <dbReference type="ARBA" id="ARBA00001964"/>
    </source>
</evidence>
<evidence type="ECO:0000256" key="8">
    <source>
        <dbReference type="ARBA" id="ARBA00022842"/>
    </source>
</evidence>
<evidence type="ECO:0000256" key="1">
    <source>
        <dbReference type="ARBA" id="ARBA00001041"/>
    </source>
</evidence>
<dbReference type="Pfam" id="PF02775">
    <property type="entry name" value="TPP_enzyme_C"/>
    <property type="match status" value="1"/>
</dbReference>
<dbReference type="InterPro" id="IPR029035">
    <property type="entry name" value="DHS-like_NAD/FAD-binding_dom"/>
</dbReference>
<accession>A0A9W4JF56</accession>
<dbReference type="FunFam" id="3.40.50.970:FF:000024">
    <property type="entry name" value="Pyruvate decarboxylase isozyme"/>
    <property type="match status" value="1"/>
</dbReference>
<evidence type="ECO:0000256" key="10">
    <source>
        <dbReference type="ARBA" id="ARBA00023239"/>
    </source>
</evidence>
<dbReference type="FunFam" id="3.40.50.970:FF:000019">
    <property type="entry name" value="Pyruvate decarboxylase isozyme"/>
    <property type="match status" value="1"/>
</dbReference>
<dbReference type="Proteomes" id="UP001152649">
    <property type="component" value="Unassembled WGS sequence"/>
</dbReference>
<dbReference type="AlphaFoldDB" id="A0A9W4JF56"/>
<dbReference type="InterPro" id="IPR011766">
    <property type="entry name" value="TPP_enzyme_TPP-bd"/>
</dbReference>
<feature type="binding site" evidence="11">
    <location>
        <position position="454"/>
    </location>
    <ligand>
        <name>Mg(2+)</name>
        <dbReference type="ChEBI" id="CHEBI:18420"/>
    </ligand>
</feature>
<dbReference type="InterPro" id="IPR029061">
    <property type="entry name" value="THDP-binding"/>
</dbReference>
<comment type="cofactor">
    <cofactor evidence="11">
        <name>Mg(2+)</name>
        <dbReference type="ChEBI" id="CHEBI:18420"/>
    </cofactor>
    <text evidence="11">Binds 1 Mg(2+) per subunit.</text>
</comment>
<organism evidence="17 18">
    <name type="scientific">Penicillium salamii</name>
    <dbReference type="NCBI Taxonomy" id="1612424"/>
    <lineage>
        <taxon>Eukaryota</taxon>
        <taxon>Fungi</taxon>
        <taxon>Dikarya</taxon>
        <taxon>Ascomycota</taxon>
        <taxon>Pezizomycotina</taxon>
        <taxon>Eurotiomycetes</taxon>
        <taxon>Eurotiomycetidae</taxon>
        <taxon>Eurotiales</taxon>
        <taxon>Aspergillaceae</taxon>
        <taxon>Penicillium</taxon>
    </lineage>
</organism>
<dbReference type="Pfam" id="PF02776">
    <property type="entry name" value="TPP_enzyme_N"/>
    <property type="match status" value="1"/>
</dbReference>
<keyword evidence="7" id="KW-0210">Decarboxylase</keyword>
<comment type="similarity">
    <text evidence="3 12">Belongs to the TPP enzyme family.</text>
</comment>
<proteinExistence type="inferred from homology"/>
<dbReference type="CDD" id="cd07038">
    <property type="entry name" value="TPP_PYR_PDC_IPDC_like"/>
    <property type="match status" value="1"/>
</dbReference>
<reference evidence="17" key="1">
    <citation type="submission" date="2021-07" db="EMBL/GenBank/DDBJ databases">
        <authorList>
            <person name="Branca A.L. A."/>
        </authorList>
    </citation>
    <scope>NUCLEOTIDE SEQUENCE</scope>
</reference>
<evidence type="ECO:0000313" key="18">
    <source>
        <dbReference type="Proteomes" id="UP001152649"/>
    </source>
</evidence>
<dbReference type="InterPro" id="IPR047214">
    <property type="entry name" value="TPP_PDC_IPDC"/>
</dbReference>
<gene>
    <name evidence="17" type="ORF">PSALAMII_LOCUS6387</name>
</gene>
<dbReference type="PANTHER" id="PTHR43452:SF11">
    <property type="entry name" value="PYRUVATE DECARBOXYLASE"/>
    <property type="match status" value="1"/>
</dbReference>
<dbReference type="CDD" id="cd02005">
    <property type="entry name" value="TPP_PDC_IPDC"/>
    <property type="match status" value="1"/>
</dbReference>
<dbReference type="InterPro" id="IPR012001">
    <property type="entry name" value="Thiamin_PyroP_enz_TPP-bd_dom"/>
</dbReference>
<evidence type="ECO:0000259" key="16">
    <source>
        <dbReference type="Pfam" id="PF02776"/>
    </source>
</evidence>
<comment type="cofactor">
    <cofactor evidence="2">
        <name>thiamine diphosphate</name>
        <dbReference type="ChEBI" id="CHEBI:58937"/>
    </cofactor>
</comment>
<dbReference type="SUPFAM" id="SSF52467">
    <property type="entry name" value="DHS-like NAD/FAD-binding domain"/>
    <property type="match status" value="1"/>
</dbReference>
<dbReference type="GO" id="GO:0000287">
    <property type="term" value="F:magnesium ion binding"/>
    <property type="evidence" value="ECO:0007669"/>
    <property type="project" value="InterPro"/>
</dbReference>
<evidence type="ECO:0000313" key="17">
    <source>
        <dbReference type="EMBL" id="CAG8387524.1"/>
    </source>
</evidence>
<evidence type="ECO:0000256" key="11">
    <source>
        <dbReference type="PIRSR" id="PIRSR036565-2"/>
    </source>
</evidence>